<dbReference type="RefSeq" id="WP_252623473.1">
    <property type="nucleotide sequence ID" value="NZ_CP099490.1"/>
</dbReference>
<organism evidence="3 4">
    <name type="scientific">Ornithinimicrobium cryptoxanthini</name>
    <dbReference type="NCBI Taxonomy" id="2934161"/>
    <lineage>
        <taxon>Bacteria</taxon>
        <taxon>Bacillati</taxon>
        <taxon>Actinomycetota</taxon>
        <taxon>Actinomycetes</taxon>
        <taxon>Micrococcales</taxon>
        <taxon>Ornithinimicrobiaceae</taxon>
        <taxon>Ornithinimicrobium</taxon>
    </lineage>
</organism>
<evidence type="ECO:0000313" key="3">
    <source>
        <dbReference type="EMBL" id="USQ77804.1"/>
    </source>
</evidence>
<sequence>MSEECSAAVPASLANRRPGEDAGATSSGYYEFQYGWVARHALEMSDPRNDLEWVLCEWHTDFILGWATSFAPVSVKHREPNSSHWTIATLFSDGGMLTLYRRWYELGRPKQCRWVTNGGLNRECRTLAKACASTDTDALDNWLDKHVFRFVGASRSDVLAFLLALRMDNNSSQTTDQRILHIERFARPALRALGLSTREAPAVYDAVVGIARTASQGFVGTEPTTWSSSRADAFDSAVLAAADSTKRVIRPGPIGHLARKLAAPAAAEPPPEPAADTTLIKKLRRGDVVPTADMAARRARMGWTAFEAMYSEPLPLDGQPSKFESLRSRVVSEAADSQIVAERSGQPYGNRMYQEVRARMRAVAVEPSPLGALTPDLLMGLAYDLTARCEIWWSERFDVDAPALAQAVEDAQGES</sequence>
<feature type="domain" description="CD-NTase associated protein 4-like DNA endonuclease" evidence="2">
    <location>
        <begin position="21"/>
        <end position="122"/>
    </location>
</feature>
<keyword evidence="4" id="KW-1185">Reference proteome</keyword>
<reference evidence="3" key="1">
    <citation type="submission" date="2022-06" db="EMBL/GenBank/DDBJ databases">
        <title>Ornithinimicrobium JY.X270.</title>
        <authorList>
            <person name="Huang Y."/>
        </authorList>
    </citation>
    <scope>NUCLEOTIDE SEQUENCE</scope>
    <source>
        <strain evidence="3">JY.X270</strain>
    </source>
</reference>
<dbReference type="InterPro" id="IPR025382">
    <property type="entry name" value="Cap4-like_endonuclease_dom"/>
</dbReference>
<feature type="region of interest" description="Disordered" evidence="1">
    <location>
        <begin position="1"/>
        <end position="23"/>
    </location>
</feature>
<evidence type="ECO:0000313" key="4">
    <source>
        <dbReference type="Proteomes" id="UP001056535"/>
    </source>
</evidence>
<proteinExistence type="predicted"/>
<dbReference type="Pfam" id="PF14130">
    <property type="entry name" value="Cap4_nuclease"/>
    <property type="match status" value="1"/>
</dbReference>
<gene>
    <name evidence="3" type="ORF">NF557_07895</name>
</gene>
<dbReference type="Proteomes" id="UP001056535">
    <property type="component" value="Chromosome"/>
</dbReference>
<protein>
    <submittedName>
        <fullName evidence="3">DUF4297 domain-containing protein</fullName>
    </submittedName>
</protein>
<dbReference type="EMBL" id="CP099490">
    <property type="protein sequence ID" value="USQ77804.1"/>
    <property type="molecule type" value="Genomic_DNA"/>
</dbReference>
<name>A0ABY4YM91_9MICO</name>
<evidence type="ECO:0000256" key="1">
    <source>
        <dbReference type="SAM" id="MobiDB-lite"/>
    </source>
</evidence>
<evidence type="ECO:0000259" key="2">
    <source>
        <dbReference type="Pfam" id="PF14130"/>
    </source>
</evidence>
<accession>A0ABY4YM91</accession>